<dbReference type="CDD" id="cd00616">
    <property type="entry name" value="AHBA_syn"/>
    <property type="match status" value="1"/>
</dbReference>
<feature type="active site" description="Proton acceptor" evidence="1">
    <location>
        <position position="213"/>
    </location>
</feature>
<comment type="caution">
    <text evidence="4">The sequence shown here is derived from an EMBL/GenBank/DDBJ whole genome shotgun (WGS) entry which is preliminary data.</text>
</comment>
<dbReference type="Gene3D" id="3.90.1150.10">
    <property type="entry name" value="Aspartate Aminotransferase, domain 1"/>
    <property type="match status" value="1"/>
</dbReference>
<feature type="modified residue" description="N6-(pyridoxal phosphate)lysine" evidence="2">
    <location>
        <position position="213"/>
    </location>
</feature>
<dbReference type="SUPFAM" id="SSF53383">
    <property type="entry name" value="PLP-dependent transferases"/>
    <property type="match status" value="1"/>
</dbReference>
<evidence type="ECO:0000313" key="4">
    <source>
        <dbReference type="EMBL" id="MYC94960.1"/>
    </source>
</evidence>
<keyword evidence="2 3" id="KW-0663">Pyridoxal phosphate</keyword>
<dbReference type="InterPro" id="IPR015424">
    <property type="entry name" value="PyrdxlP-dep_Trfase"/>
</dbReference>
<dbReference type="PANTHER" id="PTHR30244">
    <property type="entry name" value="TRANSAMINASE"/>
    <property type="match status" value="1"/>
</dbReference>
<dbReference type="InterPro" id="IPR015422">
    <property type="entry name" value="PyrdxlP-dep_Trfase_small"/>
</dbReference>
<reference evidence="4" key="1">
    <citation type="submission" date="2019-09" db="EMBL/GenBank/DDBJ databases">
        <title>Characterisation of the sponge microbiome using genome-centric metagenomics.</title>
        <authorList>
            <person name="Engelberts J.P."/>
            <person name="Robbins S.J."/>
            <person name="De Goeij J.M."/>
            <person name="Aranda M."/>
            <person name="Bell S.C."/>
            <person name="Webster N.S."/>
        </authorList>
    </citation>
    <scope>NUCLEOTIDE SEQUENCE</scope>
    <source>
        <strain evidence="4">SB0661_bin_32</strain>
    </source>
</reference>
<comment type="similarity">
    <text evidence="3">Belongs to the DegT/DnrJ/EryC1 family.</text>
</comment>
<gene>
    <name evidence="4" type="ORF">F4X14_08305</name>
</gene>
<keyword evidence="4" id="KW-0808">Transferase</keyword>
<dbReference type="Gene3D" id="3.40.640.10">
    <property type="entry name" value="Type I PLP-dependent aspartate aminotransferase-like (Major domain)"/>
    <property type="match status" value="1"/>
</dbReference>
<dbReference type="Pfam" id="PF01041">
    <property type="entry name" value="DegT_DnrJ_EryC1"/>
    <property type="match status" value="1"/>
</dbReference>
<dbReference type="InterPro" id="IPR000653">
    <property type="entry name" value="DegT/StrS_aminotransferase"/>
</dbReference>
<dbReference type="InterPro" id="IPR015421">
    <property type="entry name" value="PyrdxlP-dep_Trfase_major"/>
</dbReference>
<evidence type="ECO:0000256" key="3">
    <source>
        <dbReference type="RuleBase" id="RU004508"/>
    </source>
</evidence>
<accession>A0A6B1D555</accession>
<dbReference type="PANTHER" id="PTHR30244:SF34">
    <property type="entry name" value="DTDP-4-AMINO-4,6-DIDEOXYGALACTOSE TRANSAMINASE"/>
    <property type="match status" value="1"/>
</dbReference>
<evidence type="ECO:0000256" key="1">
    <source>
        <dbReference type="PIRSR" id="PIRSR000390-1"/>
    </source>
</evidence>
<dbReference type="GO" id="GO:0008483">
    <property type="term" value="F:transaminase activity"/>
    <property type="evidence" value="ECO:0007669"/>
    <property type="project" value="UniProtKB-KW"/>
</dbReference>
<organism evidence="4">
    <name type="scientific">Caldilineaceae bacterium SB0661_bin_32</name>
    <dbReference type="NCBI Taxonomy" id="2605255"/>
    <lineage>
        <taxon>Bacteria</taxon>
        <taxon>Bacillati</taxon>
        <taxon>Chloroflexota</taxon>
        <taxon>Caldilineae</taxon>
        <taxon>Caldilineales</taxon>
        <taxon>Caldilineaceae</taxon>
    </lineage>
</organism>
<dbReference type="AlphaFoldDB" id="A0A6B1D555"/>
<keyword evidence="4" id="KW-0032">Aminotransferase</keyword>
<proteinExistence type="inferred from homology"/>
<sequence length="428" mass="46902">MAEIYRLARPDLYKETLEMAIAIERNSPPVRSGSFGPQWDMGEEEINELIEVIRSGKLNRLSGTKVLQFERDFAEMNGVKYAQAVTSGTAAVHTAVGTIDPNPGDEIITTSITDMGTIIGILYQNAVPVFADVDPRTGNLDIADVEAKITERTKAIIVVHLFGNPAPMEAYVELARKYDLFLIEDCAQAQLAEYGGRPVGTWGDFGCYSFGGKHMTTGDGGMVISNRDDLAERLKWFADKGNPRHPIYEHYYLAPNYRMTDLQGAVGVAQLKKVTDAVRRKQWVANHLNEVVDGEAGLSLQPVLPEATHSYWVYGFHVDAAVMGATAEQFAAALQAEGVPANSPYMVYPVYKYPVMAQQRAYGTADFSYAGEKAAAMDYGSMSLPGGESFLETAVVMPMSPSYTDQDAADFSTAIKKVGDYYRSKLST</sequence>
<dbReference type="GO" id="GO:0030170">
    <property type="term" value="F:pyridoxal phosphate binding"/>
    <property type="evidence" value="ECO:0007669"/>
    <property type="project" value="TreeGrafter"/>
</dbReference>
<dbReference type="GO" id="GO:0000271">
    <property type="term" value="P:polysaccharide biosynthetic process"/>
    <property type="evidence" value="ECO:0007669"/>
    <property type="project" value="TreeGrafter"/>
</dbReference>
<evidence type="ECO:0000256" key="2">
    <source>
        <dbReference type="PIRSR" id="PIRSR000390-2"/>
    </source>
</evidence>
<protein>
    <submittedName>
        <fullName evidence="4">DegT/DnrJ/EryC1/StrS family aminotransferase</fullName>
    </submittedName>
</protein>
<dbReference type="PIRSF" id="PIRSF000390">
    <property type="entry name" value="PLP_StrS"/>
    <property type="match status" value="1"/>
</dbReference>
<dbReference type="EMBL" id="VXMH01000037">
    <property type="protein sequence ID" value="MYC94960.1"/>
    <property type="molecule type" value="Genomic_DNA"/>
</dbReference>
<name>A0A6B1D555_9CHLR</name>